<dbReference type="InterPro" id="IPR036514">
    <property type="entry name" value="SGNH_hydro_sf"/>
</dbReference>
<dbReference type="Proteomes" id="UP000248857">
    <property type="component" value="Unassembled WGS sequence"/>
</dbReference>
<organism evidence="2 3">
    <name type="scientific">Acaryochloris thomasi RCC1774</name>
    <dbReference type="NCBI Taxonomy" id="1764569"/>
    <lineage>
        <taxon>Bacteria</taxon>
        <taxon>Bacillati</taxon>
        <taxon>Cyanobacteriota</taxon>
        <taxon>Cyanophyceae</taxon>
        <taxon>Acaryochloridales</taxon>
        <taxon>Acaryochloridaceae</taxon>
        <taxon>Acaryochloris</taxon>
        <taxon>Acaryochloris thomasi</taxon>
    </lineage>
</organism>
<keyword evidence="3" id="KW-1185">Reference proteome</keyword>
<evidence type="ECO:0000313" key="2">
    <source>
        <dbReference type="EMBL" id="PZD75270.1"/>
    </source>
</evidence>
<dbReference type="PANTHER" id="PTHR30383">
    <property type="entry name" value="THIOESTERASE 1/PROTEASE 1/LYSOPHOSPHOLIPASE L1"/>
    <property type="match status" value="1"/>
</dbReference>
<dbReference type="SUPFAM" id="SSF52266">
    <property type="entry name" value="SGNH hydrolase"/>
    <property type="match status" value="1"/>
</dbReference>
<dbReference type="InterPro" id="IPR051532">
    <property type="entry name" value="Ester_Hydrolysis_Enzymes"/>
</dbReference>
<dbReference type="AlphaFoldDB" id="A0A2W1JPK7"/>
<gene>
    <name evidence="2" type="ORF">C1752_00175</name>
</gene>
<evidence type="ECO:0000313" key="3">
    <source>
        <dbReference type="Proteomes" id="UP000248857"/>
    </source>
</evidence>
<protein>
    <recommendedName>
        <fullName evidence="1">SGNH hydrolase-type esterase domain-containing protein</fullName>
    </recommendedName>
</protein>
<dbReference type="GO" id="GO:0004622">
    <property type="term" value="F:phosphatidylcholine lysophospholipase activity"/>
    <property type="evidence" value="ECO:0007669"/>
    <property type="project" value="TreeGrafter"/>
</dbReference>
<proteinExistence type="predicted"/>
<reference evidence="2 3" key="1">
    <citation type="journal article" date="2018" name="Sci. Rep.">
        <title>A novel species of the marine cyanobacterium Acaryochloris with a unique pigment content and lifestyle.</title>
        <authorList>
            <person name="Partensky F."/>
            <person name="Six C."/>
            <person name="Ratin M."/>
            <person name="Garczarek L."/>
            <person name="Vaulot D."/>
            <person name="Probert I."/>
            <person name="Calteau A."/>
            <person name="Gourvil P."/>
            <person name="Marie D."/>
            <person name="Grebert T."/>
            <person name="Bouchier C."/>
            <person name="Le Panse S."/>
            <person name="Gachenot M."/>
            <person name="Rodriguez F."/>
            <person name="Garrido J.L."/>
        </authorList>
    </citation>
    <scope>NUCLEOTIDE SEQUENCE [LARGE SCALE GENOMIC DNA]</scope>
    <source>
        <strain evidence="2 3">RCC1774</strain>
    </source>
</reference>
<accession>A0A2W1JPK7</accession>
<name>A0A2W1JPK7_9CYAN</name>
<dbReference type="Pfam" id="PF13472">
    <property type="entry name" value="Lipase_GDSL_2"/>
    <property type="match status" value="1"/>
</dbReference>
<dbReference type="InterPro" id="IPR013830">
    <property type="entry name" value="SGNH_hydro"/>
</dbReference>
<comment type="caution">
    <text evidence="2">The sequence shown here is derived from an EMBL/GenBank/DDBJ whole genome shotgun (WGS) entry which is preliminary data.</text>
</comment>
<evidence type="ECO:0000259" key="1">
    <source>
        <dbReference type="Pfam" id="PF13472"/>
    </source>
</evidence>
<dbReference type="EMBL" id="PQWO01000001">
    <property type="protein sequence ID" value="PZD75270.1"/>
    <property type="molecule type" value="Genomic_DNA"/>
</dbReference>
<dbReference type="PANTHER" id="PTHR30383:SF5">
    <property type="entry name" value="SGNH HYDROLASE-TYPE ESTERASE DOMAIN-CONTAINING PROTEIN"/>
    <property type="match status" value="1"/>
</dbReference>
<sequence length="228" mass="26040">MTQALSRTGVRQPTLKHTVPMKVIALGDSLIYGFGDPEGGGWVDRLRRQWMQSEGPILYNLGVRGDTVRHISQRLENEFRHRGELRHQVPDQIILSVGVNDSARLGRPDGRNMTPFPEFQTRMADLLDRASQLCPVTFVGMVPVDGTKMPFLDAFFFNNEDQHLYNEATRLACQERQIPFLDLFDAWRQRGEAWCQSQMSKDGLHPNSQGYQMLLADILDWQALQILG</sequence>
<dbReference type="Gene3D" id="3.40.50.1110">
    <property type="entry name" value="SGNH hydrolase"/>
    <property type="match status" value="1"/>
</dbReference>
<feature type="domain" description="SGNH hydrolase-type esterase" evidence="1">
    <location>
        <begin position="25"/>
        <end position="212"/>
    </location>
</feature>